<proteinExistence type="predicted"/>
<keyword evidence="3" id="KW-1185">Reference proteome</keyword>
<evidence type="ECO:0000313" key="3">
    <source>
        <dbReference type="Proteomes" id="UP000027178"/>
    </source>
</evidence>
<evidence type="ECO:0000256" key="1">
    <source>
        <dbReference type="SAM" id="MobiDB-lite"/>
    </source>
</evidence>
<name>A0A066YKI1_9ACTN</name>
<dbReference type="Proteomes" id="UP000027178">
    <property type="component" value="Unassembled WGS sequence"/>
</dbReference>
<organism evidence="2 3">
    <name type="scientific">Kitasatospora cheerisanensis KCTC 2395</name>
    <dbReference type="NCBI Taxonomy" id="1348663"/>
    <lineage>
        <taxon>Bacteria</taxon>
        <taxon>Bacillati</taxon>
        <taxon>Actinomycetota</taxon>
        <taxon>Actinomycetes</taxon>
        <taxon>Kitasatosporales</taxon>
        <taxon>Streptomycetaceae</taxon>
        <taxon>Kitasatospora</taxon>
    </lineage>
</organism>
<reference evidence="2 3" key="1">
    <citation type="submission" date="2014-05" db="EMBL/GenBank/DDBJ databases">
        <title>Draft Genome Sequence of Kitasatospora cheerisanensis KCTC 2395.</title>
        <authorList>
            <person name="Nam D.H."/>
        </authorList>
    </citation>
    <scope>NUCLEOTIDE SEQUENCE [LARGE SCALE GENOMIC DNA]</scope>
    <source>
        <strain evidence="2 3">KCTC 2395</strain>
    </source>
</reference>
<sequence length="112" mass="11313">MANGSAEGGSSAPGGGPCGWVGSWYGSSWSAAAGPSPVVDATSATVRSPPPSVARATSCPFAVVSGATFRSRPRYVVGGWPGQAGWRARRRHALVGAGAGRVPPVRCGWFSR</sequence>
<dbReference type="AlphaFoldDB" id="A0A066YKI1"/>
<dbReference type="EMBL" id="JNBY01000132">
    <property type="protein sequence ID" value="KDN81652.1"/>
    <property type="molecule type" value="Genomic_DNA"/>
</dbReference>
<gene>
    <name evidence="2" type="ORF">KCH_66140</name>
</gene>
<protein>
    <submittedName>
        <fullName evidence="2">Uncharacterized protein</fullName>
    </submittedName>
</protein>
<evidence type="ECO:0000313" key="2">
    <source>
        <dbReference type="EMBL" id="KDN81652.1"/>
    </source>
</evidence>
<accession>A0A066YKI1</accession>
<feature type="region of interest" description="Disordered" evidence="1">
    <location>
        <begin position="32"/>
        <end position="53"/>
    </location>
</feature>
<comment type="caution">
    <text evidence="2">The sequence shown here is derived from an EMBL/GenBank/DDBJ whole genome shotgun (WGS) entry which is preliminary data.</text>
</comment>
<dbReference type="HOGENOM" id="CLU_2142535_0_0_11"/>